<feature type="compositionally biased region" description="Acidic residues" evidence="2">
    <location>
        <begin position="210"/>
        <end position="221"/>
    </location>
</feature>
<dbReference type="PANTHER" id="PTHR22705">
    <property type="entry name" value="ZINC FINGER, ZZ DOMAIN CONTAINING 3"/>
    <property type="match status" value="1"/>
</dbReference>
<keyword evidence="4" id="KW-1185">Reference proteome</keyword>
<organism evidence="3 4">
    <name type="scientific">Phialemonium thermophilum</name>
    <dbReference type="NCBI Taxonomy" id="223376"/>
    <lineage>
        <taxon>Eukaryota</taxon>
        <taxon>Fungi</taxon>
        <taxon>Dikarya</taxon>
        <taxon>Ascomycota</taxon>
        <taxon>Pezizomycotina</taxon>
        <taxon>Sordariomycetes</taxon>
        <taxon>Sordariomycetidae</taxon>
        <taxon>Cephalothecales</taxon>
        <taxon>Cephalothecaceae</taxon>
        <taxon>Phialemonium</taxon>
    </lineage>
</organism>
<name>A0ABR3Y347_9PEZI</name>
<gene>
    <name evidence="3" type="ORF">VTK73DRAFT_1241</name>
</gene>
<evidence type="ECO:0000256" key="2">
    <source>
        <dbReference type="SAM" id="MobiDB-lite"/>
    </source>
</evidence>
<protein>
    <submittedName>
        <fullName evidence="3">Uncharacterized protein</fullName>
    </submittedName>
</protein>
<evidence type="ECO:0000313" key="3">
    <source>
        <dbReference type="EMBL" id="KAL1882721.1"/>
    </source>
</evidence>
<dbReference type="Proteomes" id="UP001586593">
    <property type="component" value="Unassembled WGS sequence"/>
</dbReference>
<keyword evidence="1" id="KW-0175">Coiled coil</keyword>
<accession>A0ABR3Y347</accession>
<sequence length="368" mass="38994">MPGLAIATDAPFGRQSLNVSRSRQDDNSRSPSPVRPPMSPLSPNLSPTQNPPLTSGPAPASRPPTLQTGITNPATLTSQPLGDVYPDFSRGRPVLSHPTQPDQAVNVIPPPEPRPEPLNLDDNPDALALRSAISILQLQRAKAERDIQTLARAKADALADPAAFVSDLCAGRVSTEGDLLFPDGKRPLPQQVRRNVVGNEGTYGSTKHEEEEEDEDDDDLEPEHGSEEDSVGASATNKSGAGAVPETGGEGQETHEALRSAPKPPISKPAWQTLPKPQNVVRCPPINWAQYAVVGESLDKLHEVQKRVPTEGLPTVVVGTGGATQGPQAQPITTPATVVGGQRKLVGIAAPYSPMRDRLENKTKGGKK</sequence>
<dbReference type="EMBL" id="JAZHXJ010000013">
    <property type="protein sequence ID" value="KAL1882721.1"/>
    <property type="molecule type" value="Genomic_DNA"/>
</dbReference>
<feature type="coiled-coil region" evidence="1">
    <location>
        <begin position="133"/>
        <end position="160"/>
    </location>
</feature>
<dbReference type="PANTHER" id="PTHR22705:SF0">
    <property type="entry name" value="ZZ-TYPE ZINC FINGER-CONTAINING PROTEIN 3"/>
    <property type="match status" value="1"/>
</dbReference>
<feature type="region of interest" description="Disordered" evidence="2">
    <location>
        <begin position="315"/>
        <end position="334"/>
    </location>
</feature>
<proteinExistence type="predicted"/>
<feature type="region of interest" description="Disordered" evidence="2">
    <location>
        <begin position="176"/>
        <end position="277"/>
    </location>
</feature>
<reference evidence="3 4" key="1">
    <citation type="journal article" date="2024" name="Commun. Biol.">
        <title>Comparative genomic analysis of thermophilic fungi reveals convergent evolutionary adaptations and gene losses.</title>
        <authorList>
            <person name="Steindorff A.S."/>
            <person name="Aguilar-Pontes M.V."/>
            <person name="Robinson A.J."/>
            <person name="Andreopoulos B."/>
            <person name="LaButti K."/>
            <person name="Kuo A."/>
            <person name="Mondo S."/>
            <person name="Riley R."/>
            <person name="Otillar R."/>
            <person name="Haridas S."/>
            <person name="Lipzen A."/>
            <person name="Grimwood J."/>
            <person name="Schmutz J."/>
            <person name="Clum A."/>
            <person name="Reid I.D."/>
            <person name="Moisan M.C."/>
            <person name="Butler G."/>
            <person name="Nguyen T.T.M."/>
            <person name="Dewar K."/>
            <person name="Conant G."/>
            <person name="Drula E."/>
            <person name="Henrissat B."/>
            <person name="Hansel C."/>
            <person name="Singer S."/>
            <person name="Hutchinson M.I."/>
            <person name="de Vries R.P."/>
            <person name="Natvig D.O."/>
            <person name="Powell A.J."/>
            <person name="Tsang A."/>
            <person name="Grigoriev I.V."/>
        </authorList>
    </citation>
    <scope>NUCLEOTIDE SEQUENCE [LARGE SCALE GENOMIC DNA]</scope>
    <source>
        <strain evidence="3 4">ATCC 24622</strain>
    </source>
</reference>
<feature type="region of interest" description="Disordered" evidence="2">
    <location>
        <begin position="1"/>
        <end position="124"/>
    </location>
</feature>
<feature type="compositionally biased region" description="Polar residues" evidence="2">
    <location>
        <begin position="64"/>
        <end position="80"/>
    </location>
</feature>
<evidence type="ECO:0000256" key="1">
    <source>
        <dbReference type="SAM" id="Coils"/>
    </source>
</evidence>
<dbReference type="InterPro" id="IPR037830">
    <property type="entry name" value="ZZZ3"/>
</dbReference>
<evidence type="ECO:0000313" key="4">
    <source>
        <dbReference type="Proteomes" id="UP001586593"/>
    </source>
</evidence>
<comment type="caution">
    <text evidence="3">The sequence shown here is derived from an EMBL/GenBank/DDBJ whole genome shotgun (WGS) entry which is preliminary data.</text>
</comment>